<gene>
    <name evidence="3" type="ORF">Hgul01_02807</name>
</gene>
<protein>
    <submittedName>
        <fullName evidence="3">Uncharacterized protein</fullName>
    </submittedName>
</protein>
<proteinExistence type="predicted"/>
<feature type="chain" id="PRO_5045159309" evidence="2">
    <location>
        <begin position="33"/>
        <end position="459"/>
    </location>
</feature>
<evidence type="ECO:0000313" key="4">
    <source>
        <dbReference type="Proteomes" id="UP001428290"/>
    </source>
</evidence>
<evidence type="ECO:0000256" key="1">
    <source>
        <dbReference type="SAM" id="MobiDB-lite"/>
    </source>
</evidence>
<organism evidence="3 4">
    <name type="scientific">Herpetosiphon gulosus</name>
    <dbReference type="NCBI Taxonomy" id="1973496"/>
    <lineage>
        <taxon>Bacteria</taxon>
        <taxon>Bacillati</taxon>
        <taxon>Chloroflexota</taxon>
        <taxon>Chloroflexia</taxon>
        <taxon>Herpetosiphonales</taxon>
        <taxon>Herpetosiphonaceae</taxon>
        <taxon>Herpetosiphon</taxon>
    </lineage>
</organism>
<accession>A0ABP9X0R4</accession>
<dbReference type="Proteomes" id="UP001428290">
    <property type="component" value="Unassembled WGS sequence"/>
</dbReference>
<feature type="region of interest" description="Disordered" evidence="1">
    <location>
        <begin position="202"/>
        <end position="236"/>
    </location>
</feature>
<evidence type="ECO:0000256" key="2">
    <source>
        <dbReference type="SAM" id="SignalP"/>
    </source>
</evidence>
<comment type="caution">
    <text evidence="3">The sequence shown here is derived from an EMBL/GenBank/DDBJ whole genome shotgun (WGS) entry which is preliminary data.</text>
</comment>
<feature type="signal peptide" evidence="2">
    <location>
        <begin position="1"/>
        <end position="32"/>
    </location>
</feature>
<feature type="region of interest" description="Disordered" evidence="1">
    <location>
        <begin position="428"/>
        <end position="459"/>
    </location>
</feature>
<dbReference type="RefSeq" id="WP_345722623.1">
    <property type="nucleotide sequence ID" value="NZ_BAABRU010000009.1"/>
</dbReference>
<feature type="compositionally biased region" description="Pro residues" evidence="1">
    <location>
        <begin position="207"/>
        <end position="225"/>
    </location>
</feature>
<evidence type="ECO:0000313" key="3">
    <source>
        <dbReference type="EMBL" id="GAA5529004.1"/>
    </source>
</evidence>
<sequence>MLPRSTVRRSMALIIVMMLLTLIAVRPQASNAADPPTYYPETGHYLGGGFRDYWKANGGLQIFGYPITEEYRNAQGKTIQWFERARFELASNGSIELGLLGREATVNRVFPQIPPQANDANHRYFPETSHMVMWGFKTIWETKGGLGVFGYPISEEMDEILASDNKWHTVQYFERARFEFWPDYPAGQRVVVSDLGRRLAPRELTTPLPPGSPPGSAPPGAPGLPPNKDAIVTPSSGPEGTTFSFNGFGFVAGEEVVLWLTSPDGTVYPANSTTYADIDGSLTSSDIYVTINQGVGVWAITAQGRLSGHASIGYFEVTRAPEQPLPSDYNARVDPREGRQDTIYNFYAGGFVPGEVVAVGVLNEYDELVTEVLGVYADGNGSIDYANIRFMPNNSFDPGIYQIYSVSESGREAYAFLRMRSNSVTSVSTLSMRQSATPSGSLNRGDGAASEGNLDFFQK</sequence>
<dbReference type="EMBL" id="BAABRU010000009">
    <property type="protein sequence ID" value="GAA5529004.1"/>
    <property type="molecule type" value="Genomic_DNA"/>
</dbReference>
<keyword evidence="4" id="KW-1185">Reference proteome</keyword>
<keyword evidence="2" id="KW-0732">Signal</keyword>
<name>A0ABP9X0R4_9CHLR</name>
<reference evidence="3 4" key="1">
    <citation type="submission" date="2024-02" db="EMBL/GenBank/DDBJ databases">
        <title>Herpetosiphon gulosus NBRC 112829.</title>
        <authorList>
            <person name="Ichikawa N."/>
            <person name="Katano-Makiyama Y."/>
            <person name="Hidaka K."/>
        </authorList>
    </citation>
    <scope>NUCLEOTIDE SEQUENCE [LARGE SCALE GENOMIC DNA]</scope>
    <source>
        <strain evidence="3 4">NBRC 112829</strain>
    </source>
</reference>
<feature type="compositionally biased region" description="Polar residues" evidence="1">
    <location>
        <begin position="428"/>
        <end position="442"/>
    </location>
</feature>